<dbReference type="GO" id="GO:0000398">
    <property type="term" value="P:mRNA splicing, via spliceosome"/>
    <property type="evidence" value="ECO:0007669"/>
    <property type="project" value="UniProtKB-UniRule"/>
</dbReference>
<comment type="similarity">
    <text evidence="2 7">Belongs to the SYF2 family.</text>
</comment>
<dbReference type="EMBL" id="MLAK01000713">
    <property type="protein sequence ID" value="OHT06851.1"/>
    <property type="molecule type" value="Genomic_DNA"/>
</dbReference>
<sequence length="182" mass="21478">MDEDREDLLRRLQLRINEARHLNNLAASDELAEEHQIKKPQVTQEEIFDIPIFLLKRNAAKTAGPTSEDHLQDPDIAYYLREIKKVPKSVYQDYQDRKMKGELASKEWKPRQEVVDELADRLITKTEKLRARNKRAANYDISGITHIDFINDHNKRFNRKLARDFDEYTADVRMNMERGGNV</sequence>
<keyword evidence="6 7" id="KW-0539">Nucleus</keyword>
<dbReference type="PANTHER" id="PTHR13264">
    <property type="entry name" value="GCIP-INTERACTING PROTEIN P29"/>
    <property type="match status" value="1"/>
</dbReference>
<dbReference type="VEuPathDB" id="TrichDB:TRFO_25023"/>
<dbReference type="InterPro" id="IPR013260">
    <property type="entry name" value="mRNA_splic_SYF2"/>
</dbReference>
<dbReference type="GO" id="GO:0071013">
    <property type="term" value="C:catalytic step 2 spliceosome"/>
    <property type="evidence" value="ECO:0007669"/>
    <property type="project" value="TreeGrafter"/>
</dbReference>
<proteinExistence type="inferred from homology"/>
<comment type="function">
    <text evidence="7">Involved in pre-mRNA splicing.</text>
</comment>
<reference evidence="8" key="1">
    <citation type="submission" date="2016-10" db="EMBL/GenBank/DDBJ databases">
        <authorList>
            <person name="Benchimol M."/>
            <person name="Almeida L.G."/>
            <person name="Vasconcelos A.T."/>
            <person name="Perreira-Neves A."/>
            <person name="Rosa I.A."/>
            <person name="Tasca T."/>
            <person name="Bogo M.R."/>
            <person name="de Souza W."/>
        </authorList>
    </citation>
    <scope>NUCLEOTIDE SEQUENCE [LARGE SCALE GENOMIC DNA]</scope>
    <source>
        <strain evidence="8">K</strain>
    </source>
</reference>
<evidence type="ECO:0000256" key="1">
    <source>
        <dbReference type="ARBA" id="ARBA00004123"/>
    </source>
</evidence>
<accession>A0A1J4K6P2</accession>
<keyword evidence="4 7" id="KW-0747">Spliceosome</keyword>
<name>A0A1J4K6P2_9EUKA</name>
<comment type="caution">
    <text evidence="8">The sequence shown here is derived from an EMBL/GenBank/DDBJ whole genome shotgun (WGS) entry which is preliminary data.</text>
</comment>
<dbReference type="Proteomes" id="UP000179807">
    <property type="component" value="Unassembled WGS sequence"/>
</dbReference>
<dbReference type="AlphaFoldDB" id="A0A1J4K6P2"/>
<evidence type="ECO:0000256" key="3">
    <source>
        <dbReference type="ARBA" id="ARBA00022664"/>
    </source>
</evidence>
<keyword evidence="3 7" id="KW-0507">mRNA processing</keyword>
<organism evidence="8 9">
    <name type="scientific">Tritrichomonas foetus</name>
    <dbReference type="NCBI Taxonomy" id="1144522"/>
    <lineage>
        <taxon>Eukaryota</taxon>
        <taxon>Metamonada</taxon>
        <taxon>Parabasalia</taxon>
        <taxon>Tritrichomonadida</taxon>
        <taxon>Tritrichomonadidae</taxon>
        <taxon>Tritrichomonas</taxon>
    </lineage>
</organism>
<dbReference type="RefSeq" id="XP_068359987.1">
    <property type="nucleotide sequence ID" value="XM_068504084.1"/>
</dbReference>
<evidence type="ECO:0000256" key="7">
    <source>
        <dbReference type="RuleBase" id="RU367148"/>
    </source>
</evidence>
<evidence type="ECO:0000256" key="6">
    <source>
        <dbReference type="ARBA" id="ARBA00023242"/>
    </source>
</evidence>
<comment type="subunit">
    <text evidence="7">May be part of a spliceosome complex.</text>
</comment>
<dbReference type="PANTHER" id="PTHR13264:SF5">
    <property type="entry name" value="PRE-MRNA-SPLICING FACTOR SYF2"/>
    <property type="match status" value="1"/>
</dbReference>
<evidence type="ECO:0000256" key="2">
    <source>
        <dbReference type="ARBA" id="ARBA00010028"/>
    </source>
</evidence>
<keyword evidence="9" id="KW-1185">Reference proteome</keyword>
<dbReference type="OrthoDB" id="199717at2759"/>
<dbReference type="GO" id="GO:0000974">
    <property type="term" value="C:Prp19 complex"/>
    <property type="evidence" value="ECO:0007669"/>
    <property type="project" value="TreeGrafter"/>
</dbReference>
<evidence type="ECO:0000313" key="8">
    <source>
        <dbReference type="EMBL" id="OHT06851.1"/>
    </source>
</evidence>
<dbReference type="GO" id="GO:0071014">
    <property type="term" value="C:post-mRNA release spliceosomal complex"/>
    <property type="evidence" value="ECO:0007669"/>
    <property type="project" value="TreeGrafter"/>
</dbReference>
<comment type="subcellular location">
    <subcellularLocation>
        <location evidence="1 7">Nucleus</location>
    </subcellularLocation>
</comment>
<dbReference type="Pfam" id="PF08231">
    <property type="entry name" value="SYF2"/>
    <property type="match status" value="1"/>
</dbReference>
<keyword evidence="5 7" id="KW-0508">mRNA splicing</keyword>
<dbReference type="GeneID" id="94838788"/>
<evidence type="ECO:0000313" key="9">
    <source>
        <dbReference type="Proteomes" id="UP000179807"/>
    </source>
</evidence>
<evidence type="ECO:0000256" key="4">
    <source>
        <dbReference type="ARBA" id="ARBA00022728"/>
    </source>
</evidence>
<evidence type="ECO:0000256" key="5">
    <source>
        <dbReference type="ARBA" id="ARBA00023187"/>
    </source>
</evidence>
<gene>
    <name evidence="8" type="ORF">TRFO_25023</name>
</gene>
<protein>
    <recommendedName>
        <fullName evidence="7">Pre-mRNA-splicing factor SYF2</fullName>
    </recommendedName>
</protein>